<comment type="similarity">
    <text evidence="2">Belongs to the etk/wzc family.</text>
</comment>
<keyword evidence="5 13" id="KW-0812">Transmembrane</keyword>
<feature type="transmembrane region" description="Helical" evidence="13">
    <location>
        <begin position="28"/>
        <end position="53"/>
    </location>
</feature>
<dbReference type="InterPro" id="IPR005702">
    <property type="entry name" value="Wzc-like_C"/>
</dbReference>
<dbReference type="GO" id="GO:0005886">
    <property type="term" value="C:plasma membrane"/>
    <property type="evidence" value="ECO:0007669"/>
    <property type="project" value="UniProtKB-SubCell"/>
</dbReference>
<sequence length="694" mass="77958">MINKEKNQSLNADEIDLLALFKALQFNYLTISISTVIFIFIAGIYCFMAAPIYQANATLQYDKANQASLLDQMNDVMPFGSHANPVESEVEVIKSRMVLGKTVSDLNLDIQISPSGLLPKLSRNTIAIDIGQYYLPSSLMDQPATLTYLNEHQYTLAIAGETYHGKIGFPIEQQGIRLLVNSFMAETGDKLTLIKNDRFSTIENLRSRISVNELGKSTGIINLSIKGLNKQENTKILDSIIQNYIDQNIEHKKKATDNSLVFLENYLPQIKSKLDHYENQLNAFRKKNESIDLSLEAKSALESALQIEEKLNELTFKEVEIQQLYTRNHPAYQSLIDKRQTLLLEKERISKNIQQLPNTQQQIVRLTRDVESEQAIYNQLVAKQQELSVLNAGITSNMRIIDPAESQPAPIAPKKTLIMALASILGFIVGSGYVLAKECLNNKIKNSEDIEALGVQVYAAIPFSFDEKRLQSNQHRKPLAIENPCDLAIEAIRSLRTSIYFSVMNQDNNIVMLTSASPNIGKSFIASNIAVVLANAGKKKFCLLMPTYVKGHIHKTFGLENKSGLSEFLSQHNPDPIIIHKQVIDNLDIISRGKSVSHSSELLMSEQFKHLLDSLKHQYDMVLLDTAPIFAVTDPAIIGKYAGTPLLIAHYDVSTVKEIERALKHFAQNNIEITGAILNGIHKKSEDYRYVYQY</sequence>
<keyword evidence="8" id="KW-0067">ATP-binding</keyword>
<keyword evidence="3" id="KW-1003">Cell membrane</keyword>
<comment type="catalytic activity">
    <reaction evidence="12">
        <text>L-tyrosyl-[protein] + ATP = O-phospho-L-tyrosyl-[protein] + ADP + H(+)</text>
        <dbReference type="Rhea" id="RHEA:10596"/>
        <dbReference type="Rhea" id="RHEA-COMP:10136"/>
        <dbReference type="Rhea" id="RHEA-COMP:20101"/>
        <dbReference type="ChEBI" id="CHEBI:15378"/>
        <dbReference type="ChEBI" id="CHEBI:30616"/>
        <dbReference type="ChEBI" id="CHEBI:46858"/>
        <dbReference type="ChEBI" id="CHEBI:61978"/>
        <dbReference type="ChEBI" id="CHEBI:456216"/>
    </reaction>
</comment>
<feature type="domain" description="Tyrosine-protein kinase G-rich" evidence="15">
    <location>
        <begin position="358"/>
        <end position="438"/>
    </location>
</feature>
<dbReference type="CDD" id="cd05387">
    <property type="entry name" value="BY-kinase"/>
    <property type="match status" value="1"/>
</dbReference>
<protein>
    <submittedName>
        <fullName evidence="16">Tyrosine kinase</fullName>
    </submittedName>
</protein>
<evidence type="ECO:0000256" key="13">
    <source>
        <dbReference type="SAM" id="Phobius"/>
    </source>
</evidence>
<dbReference type="GO" id="GO:0005524">
    <property type="term" value="F:ATP binding"/>
    <property type="evidence" value="ECO:0007669"/>
    <property type="project" value="UniProtKB-KW"/>
</dbReference>
<proteinExistence type="inferred from homology"/>
<dbReference type="SUPFAM" id="SSF52540">
    <property type="entry name" value="P-loop containing nucleoside triphosphate hydrolases"/>
    <property type="match status" value="1"/>
</dbReference>
<evidence type="ECO:0000256" key="6">
    <source>
        <dbReference type="ARBA" id="ARBA00022741"/>
    </source>
</evidence>
<dbReference type="GO" id="GO:0042802">
    <property type="term" value="F:identical protein binding"/>
    <property type="evidence" value="ECO:0007669"/>
    <property type="project" value="UniProtKB-ARBA"/>
</dbReference>
<evidence type="ECO:0000256" key="3">
    <source>
        <dbReference type="ARBA" id="ARBA00022475"/>
    </source>
</evidence>
<dbReference type="Pfam" id="PF23607">
    <property type="entry name" value="WZC_N"/>
    <property type="match status" value="1"/>
</dbReference>
<feature type="domain" description="Polysaccharide chain length determinant N-terminal" evidence="14">
    <location>
        <begin position="13"/>
        <end position="106"/>
    </location>
</feature>
<keyword evidence="7 16" id="KW-0418">Kinase</keyword>
<dbReference type="InterPro" id="IPR003856">
    <property type="entry name" value="LPS_length_determ_N"/>
</dbReference>
<dbReference type="Pfam" id="PF13807">
    <property type="entry name" value="GNVR"/>
    <property type="match status" value="1"/>
</dbReference>
<evidence type="ECO:0000256" key="9">
    <source>
        <dbReference type="ARBA" id="ARBA00022989"/>
    </source>
</evidence>
<dbReference type="PANTHER" id="PTHR32309:SF32">
    <property type="entry name" value="TYROSINE-PROTEIN KINASE ETK-RELATED"/>
    <property type="match status" value="1"/>
</dbReference>
<keyword evidence="6" id="KW-0547">Nucleotide-binding</keyword>
<evidence type="ECO:0000256" key="1">
    <source>
        <dbReference type="ARBA" id="ARBA00004651"/>
    </source>
</evidence>
<evidence type="ECO:0000256" key="7">
    <source>
        <dbReference type="ARBA" id="ARBA00022777"/>
    </source>
</evidence>
<evidence type="ECO:0000256" key="10">
    <source>
        <dbReference type="ARBA" id="ARBA00023136"/>
    </source>
</evidence>
<dbReference type="Gene3D" id="3.40.50.300">
    <property type="entry name" value="P-loop containing nucleotide triphosphate hydrolases"/>
    <property type="match status" value="1"/>
</dbReference>
<dbReference type="EMBL" id="JQ417203">
    <property type="protein sequence ID" value="AFV94428.1"/>
    <property type="molecule type" value="Genomic_DNA"/>
</dbReference>
<evidence type="ECO:0000259" key="14">
    <source>
        <dbReference type="Pfam" id="PF02706"/>
    </source>
</evidence>
<accession>M9P184</accession>
<dbReference type="NCBIfam" id="TIGR01007">
    <property type="entry name" value="eps_fam"/>
    <property type="match status" value="1"/>
</dbReference>
<comment type="subcellular location">
    <subcellularLocation>
        <location evidence="1">Cell membrane</location>
        <topology evidence="1">Multi-pass membrane protein</topology>
    </subcellularLocation>
</comment>
<evidence type="ECO:0000313" key="16">
    <source>
        <dbReference type="EMBL" id="AFV94428.1"/>
    </source>
</evidence>
<evidence type="ECO:0000256" key="5">
    <source>
        <dbReference type="ARBA" id="ARBA00022692"/>
    </source>
</evidence>
<dbReference type="Pfam" id="PF02706">
    <property type="entry name" value="Wzz"/>
    <property type="match status" value="1"/>
</dbReference>
<evidence type="ECO:0000256" key="2">
    <source>
        <dbReference type="ARBA" id="ARBA00008883"/>
    </source>
</evidence>
<organism evidence="16">
    <name type="scientific">Providencia alcalifaciens</name>
    <dbReference type="NCBI Taxonomy" id="126385"/>
    <lineage>
        <taxon>Bacteria</taxon>
        <taxon>Pseudomonadati</taxon>
        <taxon>Pseudomonadota</taxon>
        <taxon>Gammaproteobacteria</taxon>
        <taxon>Enterobacterales</taxon>
        <taxon>Morganellaceae</taxon>
        <taxon>Providencia</taxon>
    </lineage>
</organism>
<evidence type="ECO:0000256" key="11">
    <source>
        <dbReference type="ARBA" id="ARBA00023137"/>
    </source>
</evidence>
<name>M9P184_9GAMM</name>
<gene>
    <name evidence="16" type="primary">wzc</name>
</gene>
<dbReference type="FunFam" id="3.40.50.300:FF:000527">
    <property type="entry name" value="Tyrosine-protein kinase etk"/>
    <property type="match status" value="1"/>
</dbReference>
<keyword evidence="10 13" id="KW-0472">Membrane</keyword>
<evidence type="ECO:0000259" key="15">
    <source>
        <dbReference type="Pfam" id="PF13807"/>
    </source>
</evidence>
<dbReference type="PANTHER" id="PTHR32309">
    <property type="entry name" value="TYROSINE-PROTEIN KINASE"/>
    <property type="match status" value="1"/>
</dbReference>
<keyword evidence="9 13" id="KW-1133">Transmembrane helix</keyword>
<dbReference type="InterPro" id="IPR032807">
    <property type="entry name" value="GNVR"/>
</dbReference>
<dbReference type="InterPro" id="IPR050445">
    <property type="entry name" value="Bact_polysacc_biosynth/exp"/>
</dbReference>
<evidence type="ECO:0000256" key="4">
    <source>
        <dbReference type="ARBA" id="ARBA00022679"/>
    </source>
</evidence>
<keyword evidence="11" id="KW-0829">Tyrosine-protein kinase</keyword>
<dbReference type="GO" id="GO:0004713">
    <property type="term" value="F:protein tyrosine kinase activity"/>
    <property type="evidence" value="ECO:0007669"/>
    <property type="project" value="UniProtKB-KW"/>
</dbReference>
<evidence type="ECO:0000256" key="12">
    <source>
        <dbReference type="ARBA" id="ARBA00053015"/>
    </source>
</evidence>
<reference evidence="16" key="1">
    <citation type="submission" date="2012-01" db="EMBL/GenBank/DDBJ databases">
        <title>Structure and gene cluster of the O-antigen of Providencia alcalifaciens O22 containing D glyceramide 2-phosphate.</title>
        <authorList>
            <person name="Ovchinnikova O.G."/>
            <person name="Liu B."/>
            <person name="Guo D."/>
            <person name="Kocharova N.A."/>
            <person name="Bialczak-Kokot M."/>
            <person name="Shashkov A.S."/>
            <person name="Feng L."/>
            <person name="Rozalski A."/>
            <person name="Wang L."/>
            <person name="Knirel Y.A."/>
        </authorList>
    </citation>
    <scope>NUCLEOTIDE SEQUENCE</scope>
    <source>
        <strain evidence="16">166/49</strain>
    </source>
</reference>
<keyword evidence="4" id="KW-0808">Transferase</keyword>
<evidence type="ECO:0000256" key="8">
    <source>
        <dbReference type="ARBA" id="ARBA00022840"/>
    </source>
</evidence>
<dbReference type="InterPro" id="IPR027417">
    <property type="entry name" value="P-loop_NTPase"/>
</dbReference>
<dbReference type="AlphaFoldDB" id="M9P184"/>